<protein>
    <submittedName>
        <fullName evidence="1">Uncharacterized protein</fullName>
    </submittedName>
</protein>
<reference evidence="1 2" key="1">
    <citation type="journal article" date="2019" name="Commun. Biol.">
        <title>The bagworm genome reveals a unique fibroin gene that provides high tensile strength.</title>
        <authorList>
            <person name="Kono N."/>
            <person name="Nakamura H."/>
            <person name="Ohtoshi R."/>
            <person name="Tomita M."/>
            <person name="Numata K."/>
            <person name="Arakawa K."/>
        </authorList>
    </citation>
    <scope>NUCLEOTIDE SEQUENCE [LARGE SCALE GENOMIC DNA]</scope>
</reference>
<dbReference type="EMBL" id="BGZK01002016">
    <property type="protein sequence ID" value="GBP89655.1"/>
    <property type="molecule type" value="Genomic_DNA"/>
</dbReference>
<evidence type="ECO:0000313" key="1">
    <source>
        <dbReference type="EMBL" id="GBP89655.1"/>
    </source>
</evidence>
<comment type="caution">
    <text evidence="1">The sequence shown here is derived from an EMBL/GenBank/DDBJ whole genome shotgun (WGS) entry which is preliminary data.</text>
</comment>
<accession>A0A4C1ZSR5</accession>
<dbReference type="Proteomes" id="UP000299102">
    <property type="component" value="Unassembled WGS sequence"/>
</dbReference>
<keyword evidence="2" id="KW-1185">Reference proteome</keyword>
<name>A0A4C1ZSR5_EUMVA</name>
<organism evidence="1 2">
    <name type="scientific">Eumeta variegata</name>
    <name type="common">Bagworm moth</name>
    <name type="synonym">Eumeta japonica</name>
    <dbReference type="NCBI Taxonomy" id="151549"/>
    <lineage>
        <taxon>Eukaryota</taxon>
        <taxon>Metazoa</taxon>
        <taxon>Ecdysozoa</taxon>
        <taxon>Arthropoda</taxon>
        <taxon>Hexapoda</taxon>
        <taxon>Insecta</taxon>
        <taxon>Pterygota</taxon>
        <taxon>Neoptera</taxon>
        <taxon>Endopterygota</taxon>
        <taxon>Lepidoptera</taxon>
        <taxon>Glossata</taxon>
        <taxon>Ditrysia</taxon>
        <taxon>Tineoidea</taxon>
        <taxon>Psychidae</taxon>
        <taxon>Oiketicinae</taxon>
        <taxon>Eumeta</taxon>
    </lineage>
</organism>
<evidence type="ECO:0000313" key="2">
    <source>
        <dbReference type="Proteomes" id="UP000299102"/>
    </source>
</evidence>
<dbReference type="AlphaFoldDB" id="A0A4C1ZSR5"/>
<gene>
    <name evidence="1" type="ORF">EVAR_100327_1</name>
</gene>
<proteinExistence type="predicted"/>
<sequence>MDHILTGSTSAGDDSEGCVTLPWLFNLFIRQLSERFERVWASERQIKSQIENEENSEALIEIDSRIGIRIVNENTSETRAGPGIELKKDRHRYRINGKSR</sequence>